<dbReference type="AlphaFoldDB" id="A0A6A6IJE2"/>
<dbReference type="RefSeq" id="XP_033684996.1">
    <property type="nucleotide sequence ID" value="XM_033821683.1"/>
</dbReference>
<evidence type="ECO:0000313" key="4">
    <source>
        <dbReference type="Proteomes" id="UP000800094"/>
    </source>
</evidence>
<dbReference type="Proteomes" id="UP000800094">
    <property type="component" value="Unassembled WGS sequence"/>
</dbReference>
<keyword evidence="2" id="KW-0812">Transmembrane</keyword>
<reference evidence="3" key="1">
    <citation type="journal article" date="2020" name="Stud. Mycol.">
        <title>101 Dothideomycetes genomes: a test case for predicting lifestyles and emergence of pathogens.</title>
        <authorList>
            <person name="Haridas S."/>
            <person name="Albert R."/>
            <person name="Binder M."/>
            <person name="Bloem J."/>
            <person name="Labutti K."/>
            <person name="Salamov A."/>
            <person name="Andreopoulos B."/>
            <person name="Baker S."/>
            <person name="Barry K."/>
            <person name="Bills G."/>
            <person name="Bluhm B."/>
            <person name="Cannon C."/>
            <person name="Castanera R."/>
            <person name="Culley D."/>
            <person name="Daum C."/>
            <person name="Ezra D."/>
            <person name="Gonzalez J."/>
            <person name="Henrissat B."/>
            <person name="Kuo A."/>
            <person name="Liang C."/>
            <person name="Lipzen A."/>
            <person name="Lutzoni F."/>
            <person name="Magnuson J."/>
            <person name="Mondo S."/>
            <person name="Nolan M."/>
            <person name="Ohm R."/>
            <person name="Pangilinan J."/>
            <person name="Park H.-J."/>
            <person name="Ramirez L."/>
            <person name="Alfaro M."/>
            <person name="Sun H."/>
            <person name="Tritt A."/>
            <person name="Yoshinaga Y."/>
            <person name="Zwiers L.-H."/>
            <person name="Turgeon B."/>
            <person name="Goodwin S."/>
            <person name="Spatafora J."/>
            <person name="Crous P."/>
            <person name="Grigoriev I."/>
        </authorList>
    </citation>
    <scope>NUCLEOTIDE SEQUENCE</scope>
    <source>
        <strain evidence="3">CBS 122368</strain>
    </source>
</reference>
<evidence type="ECO:0000313" key="3">
    <source>
        <dbReference type="EMBL" id="KAF2249992.1"/>
    </source>
</evidence>
<feature type="transmembrane region" description="Helical" evidence="2">
    <location>
        <begin position="22"/>
        <end position="47"/>
    </location>
</feature>
<dbReference type="EMBL" id="ML987194">
    <property type="protein sequence ID" value="KAF2249992.1"/>
    <property type="molecule type" value="Genomic_DNA"/>
</dbReference>
<keyword evidence="4" id="KW-1185">Reference proteome</keyword>
<evidence type="ECO:0000256" key="2">
    <source>
        <dbReference type="SAM" id="Phobius"/>
    </source>
</evidence>
<accession>A0A6A6IJE2</accession>
<dbReference type="GeneID" id="54575013"/>
<keyword evidence="2" id="KW-0472">Membrane</keyword>
<organism evidence="3 4">
    <name type="scientific">Trematosphaeria pertusa</name>
    <dbReference type="NCBI Taxonomy" id="390896"/>
    <lineage>
        <taxon>Eukaryota</taxon>
        <taxon>Fungi</taxon>
        <taxon>Dikarya</taxon>
        <taxon>Ascomycota</taxon>
        <taxon>Pezizomycotina</taxon>
        <taxon>Dothideomycetes</taxon>
        <taxon>Pleosporomycetidae</taxon>
        <taxon>Pleosporales</taxon>
        <taxon>Massarineae</taxon>
        <taxon>Trematosphaeriaceae</taxon>
        <taxon>Trematosphaeria</taxon>
    </lineage>
</organism>
<dbReference type="OrthoDB" id="5426591at2759"/>
<proteinExistence type="predicted"/>
<gene>
    <name evidence="3" type="ORF">BU26DRAFT_294045</name>
</gene>
<feature type="transmembrane region" description="Helical" evidence="2">
    <location>
        <begin position="215"/>
        <end position="243"/>
    </location>
</feature>
<sequence length="385" mass="42295">MPSHKLHAFRPSSLDHLYWDSFFSVGSSAMILISALAAALLPCLPLLANAQARNTLNVQTYTPEQTTVKDTICELFQGSTRGGVWPETIHSPIDTWNLFEVTPKLVEYLEANGKDDFATNFIASATAGRVQRTSPIVCNTITDSCDVPFDCDGYDSFESALVVWSIYALRKSTDRQDAAYVEAHAKFAENDNDLAKVVFRDTQFGDDVKDIQRRLFIGAITNMFSFIGGVVGGSVIKGLFALIRETAKFLVKEAFSDFDIGNDPVNDGTAFVNSLQASYTEIRDLLKIIVENYMRNGDVDFALISTPQQTVEFLQSGAMLPLMSESALAAFKDKTRDDLIKQTALPFIASIYQEQGLRIRISNAVSPAPAPSPSLENSDKLVPAT</sequence>
<protein>
    <submittedName>
        <fullName evidence="3">Uncharacterized protein</fullName>
    </submittedName>
</protein>
<name>A0A6A6IJE2_9PLEO</name>
<feature type="region of interest" description="Disordered" evidence="1">
    <location>
        <begin position="366"/>
        <end position="385"/>
    </location>
</feature>
<keyword evidence="2" id="KW-1133">Transmembrane helix</keyword>
<evidence type="ECO:0000256" key="1">
    <source>
        <dbReference type="SAM" id="MobiDB-lite"/>
    </source>
</evidence>